<dbReference type="GO" id="GO:0046654">
    <property type="term" value="P:tetrahydrofolate biosynthetic process"/>
    <property type="evidence" value="ECO:0007669"/>
    <property type="project" value="InterPro"/>
</dbReference>
<dbReference type="Proteomes" id="UP000000457">
    <property type="component" value="Segment"/>
</dbReference>
<dbReference type="GO" id="GO:0046655">
    <property type="term" value="P:folic acid metabolic process"/>
    <property type="evidence" value="ECO:0007669"/>
    <property type="project" value="TreeGrafter"/>
</dbReference>
<dbReference type="InterPro" id="IPR001796">
    <property type="entry name" value="DHFR_dom"/>
</dbReference>
<protein>
    <recommendedName>
        <fullName evidence="2">dihydrofolate reductase</fullName>
        <ecNumber evidence="2">1.5.1.3</ecNumber>
    </recommendedName>
</protein>
<accession>K4F6Y4</accession>
<dbReference type="EMBL" id="JN882285">
    <property type="protein sequence ID" value="AFC21758.1"/>
    <property type="molecule type" value="Genomic_DNA"/>
</dbReference>
<dbReference type="PANTHER" id="PTHR48069:SF3">
    <property type="entry name" value="DIHYDROFOLATE REDUCTASE"/>
    <property type="match status" value="1"/>
</dbReference>
<keyword evidence="3" id="KW-0554">One-carbon metabolism</keyword>
<dbReference type="PROSITE" id="PS51330">
    <property type="entry name" value="DHFR_2"/>
    <property type="match status" value="1"/>
</dbReference>
<gene>
    <name evidence="8" type="ORF">GAP32_308</name>
</gene>
<organism evidence="8 9">
    <name type="scientific">Cronobacter phage vB_CsaM_GAP32</name>
    <dbReference type="NCBI Taxonomy" id="1141136"/>
    <lineage>
        <taxon>Viruses</taxon>
        <taxon>Duplodnaviria</taxon>
        <taxon>Heunggongvirae</taxon>
        <taxon>Uroviricota</taxon>
        <taxon>Caudoviricetes</taxon>
        <taxon>Mimasvirus</taxon>
        <taxon>Mimasvirus GAP32</taxon>
    </lineage>
</organism>
<comment type="similarity">
    <text evidence="6">Belongs to the dihydrofolate reductase family.</text>
</comment>
<evidence type="ECO:0000313" key="8">
    <source>
        <dbReference type="EMBL" id="AFC21758.1"/>
    </source>
</evidence>
<dbReference type="InterPro" id="IPR017925">
    <property type="entry name" value="DHFR_CS"/>
</dbReference>
<proteinExistence type="inferred from homology"/>
<evidence type="ECO:0000256" key="6">
    <source>
        <dbReference type="RuleBase" id="RU004474"/>
    </source>
</evidence>
<dbReference type="GO" id="GO:0006730">
    <property type="term" value="P:one-carbon metabolic process"/>
    <property type="evidence" value="ECO:0007669"/>
    <property type="project" value="UniProtKB-KW"/>
</dbReference>
<keyword evidence="9" id="KW-1185">Reference proteome</keyword>
<feature type="domain" description="DHFR" evidence="7">
    <location>
        <begin position="1"/>
        <end position="172"/>
    </location>
</feature>
<dbReference type="OrthoDB" id="9577at10239"/>
<evidence type="ECO:0000256" key="3">
    <source>
        <dbReference type="ARBA" id="ARBA00022563"/>
    </source>
</evidence>
<dbReference type="PROSITE" id="PS00075">
    <property type="entry name" value="DHFR_1"/>
    <property type="match status" value="1"/>
</dbReference>
<dbReference type="GO" id="GO:0004146">
    <property type="term" value="F:dihydrofolate reductase activity"/>
    <property type="evidence" value="ECO:0007669"/>
    <property type="project" value="UniProtKB-EC"/>
</dbReference>
<evidence type="ECO:0000256" key="5">
    <source>
        <dbReference type="ARBA" id="ARBA00023002"/>
    </source>
</evidence>
<dbReference type="PRINTS" id="PR00070">
    <property type="entry name" value="DHFR"/>
</dbReference>
<evidence type="ECO:0000256" key="1">
    <source>
        <dbReference type="ARBA" id="ARBA00004903"/>
    </source>
</evidence>
<keyword evidence="5 8" id="KW-0560">Oxidoreductase</keyword>
<evidence type="ECO:0000256" key="2">
    <source>
        <dbReference type="ARBA" id="ARBA00012856"/>
    </source>
</evidence>
<dbReference type="GeneID" id="13994048"/>
<name>K4F6Y4_9CAUD</name>
<dbReference type="Pfam" id="PF00186">
    <property type="entry name" value="DHFR_1"/>
    <property type="match status" value="1"/>
</dbReference>
<evidence type="ECO:0000256" key="4">
    <source>
        <dbReference type="ARBA" id="ARBA00022857"/>
    </source>
</evidence>
<dbReference type="EC" id="1.5.1.3" evidence="2"/>
<dbReference type="GO" id="GO:0046452">
    <property type="term" value="P:dihydrofolate metabolic process"/>
    <property type="evidence" value="ECO:0007669"/>
    <property type="project" value="TreeGrafter"/>
</dbReference>
<dbReference type="KEGG" id="vg:13994048"/>
<dbReference type="Gene3D" id="3.40.430.10">
    <property type="entry name" value="Dihydrofolate Reductase, subunit A"/>
    <property type="match status" value="1"/>
</dbReference>
<reference evidence="8 9" key="1">
    <citation type="journal article" date="2014" name="Virology">
        <title>Supersize me: Cronobacter sakazakii phage GAP32.</title>
        <authorList>
            <person name="Abbasifar R."/>
            <person name="Griffiths M.W."/>
            <person name="Sabour P.M."/>
            <person name="Ackermann H.-W."/>
            <person name="Vandersteegen K."/>
            <person name="Lavigne R."/>
            <person name="Noben J.-P."/>
            <person name="Villa A.A."/>
            <person name="Abbasifar A."/>
            <person name="Nash J.H.E."/>
            <person name="Kropinski A.M."/>
        </authorList>
    </citation>
    <scope>NUCLEOTIDE SEQUENCE [LARGE SCALE GENOMIC DNA]</scope>
    <source>
        <strain evidence="8">GAP-32</strain>
    </source>
</reference>
<dbReference type="CDD" id="cd00209">
    <property type="entry name" value="DHFR"/>
    <property type="match status" value="1"/>
</dbReference>
<dbReference type="SUPFAM" id="SSF53597">
    <property type="entry name" value="Dihydrofolate reductase-like"/>
    <property type="match status" value="1"/>
</dbReference>
<evidence type="ECO:0000313" key="9">
    <source>
        <dbReference type="Proteomes" id="UP000000457"/>
    </source>
</evidence>
<dbReference type="GO" id="GO:0050661">
    <property type="term" value="F:NADP binding"/>
    <property type="evidence" value="ECO:0007669"/>
    <property type="project" value="InterPro"/>
</dbReference>
<sequence>MNKMILCTDSKHGIGKDGSIPWHSTEDFKHFKEETVGKKVLMGYKTWESLPRKPLPERLNIVVTTRNVSDDIINQHKDVIFIHKNSLSDFLRYNDNIVVIGGSTIYHAALPFVDEVILSQIDGDFECDTFFDIHSSVPTFIPKSTKQLADGIVVTYFAKAETIFSSDCVRWI</sequence>
<evidence type="ECO:0000259" key="7">
    <source>
        <dbReference type="PROSITE" id="PS51330"/>
    </source>
</evidence>
<comment type="pathway">
    <text evidence="1">Cofactor biosynthesis; tetrahydrofolate biosynthesis; 5,6,7,8-tetrahydrofolate from 7,8-dihydrofolate: step 1/1.</text>
</comment>
<dbReference type="PANTHER" id="PTHR48069">
    <property type="entry name" value="DIHYDROFOLATE REDUCTASE"/>
    <property type="match status" value="1"/>
</dbReference>
<dbReference type="InterPro" id="IPR012259">
    <property type="entry name" value="DHFR"/>
</dbReference>
<dbReference type="RefSeq" id="YP_006987413.1">
    <property type="nucleotide sequence ID" value="NC_019401.1"/>
</dbReference>
<dbReference type="InterPro" id="IPR024072">
    <property type="entry name" value="DHFR-like_dom_sf"/>
</dbReference>
<keyword evidence="4" id="KW-0521">NADP</keyword>